<dbReference type="EMBL" id="CAJVPY010000053">
    <property type="protein sequence ID" value="CAG8446849.1"/>
    <property type="molecule type" value="Genomic_DNA"/>
</dbReference>
<organism evidence="1 2">
    <name type="scientific">Dentiscutata erythropus</name>
    <dbReference type="NCBI Taxonomy" id="1348616"/>
    <lineage>
        <taxon>Eukaryota</taxon>
        <taxon>Fungi</taxon>
        <taxon>Fungi incertae sedis</taxon>
        <taxon>Mucoromycota</taxon>
        <taxon>Glomeromycotina</taxon>
        <taxon>Glomeromycetes</taxon>
        <taxon>Diversisporales</taxon>
        <taxon>Gigasporaceae</taxon>
        <taxon>Dentiscutata</taxon>
    </lineage>
</organism>
<protein>
    <submittedName>
        <fullName evidence="1">15583_t:CDS:1</fullName>
    </submittedName>
</protein>
<dbReference type="Proteomes" id="UP000789405">
    <property type="component" value="Unassembled WGS sequence"/>
</dbReference>
<accession>A0A9N8YT05</accession>
<sequence>MSKPIGLFELDKARKLLPIPQTTINLEAVVAKIAALLDHWKVQTSQKGVLTASQGGFNFGVREE</sequence>
<evidence type="ECO:0000313" key="2">
    <source>
        <dbReference type="Proteomes" id="UP000789405"/>
    </source>
</evidence>
<dbReference type="AlphaFoldDB" id="A0A9N8YT05"/>
<keyword evidence="2" id="KW-1185">Reference proteome</keyword>
<comment type="caution">
    <text evidence="1">The sequence shown here is derived from an EMBL/GenBank/DDBJ whole genome shotgun (WGS) entry which is preliminary data.</text>
</comment>
<evidence type="ECO:0000313" key="1">
    <source>
        <dbReference type="EMBL" id="CAG8446849.1"/>
    </source>
</evidence>
<gene>
    <name evidence="1" type="ORF">DERYTH_LOCUS267</name>
</gene>
<dbReference type="OrthoDB" id="88517at2759"/>
<reference evidence="1" key="1">
    <citation type="submission" date="2021-06" db="EMBL/GenBank/DDBJ databases">
        <authorList>
            <person name="Kallberg Y."/>
            <person name="Tangrot J."/>
            <person name="Rosling A."/>
        </authorList>
    </citation>
    <scope>NUCLEOTIDE SEQUENCE</scope>
    <source>
        <strain evidence="1">MA453B</strain>
    </source>
</reference>
<name>A0A9N8YT05_9GLOM</name>
<proteinExistence type="predicted"/>